<name>A0A1J5NK43_9BACT</name>
<protein>
    <recommendedName>
        <fullName evidence="1">BON domain-containing protein</fullName>
    </recommendedName>
</protein>
<evidence type="ECO:0000259" key="1">
    <source>
        <dbReference type="Pfam" id="PF04972"/>
    </source>
</evidence>
<dbReference type="AlphaFoldDB" id="A0A1J5NK43"/>
<dbReference type="EMBL" id="LKAQ01000001">
    <property type="protein sequence ID" value="OIQ52025.1"/>
    <property type="molecule type" value="Genomic_DNA"/>
</dbReference>
<proteinExistence type="predicted"/>
<evidence type="ECO:0000313" key="3">
    <source>
        <dbReference type="Proteomes" id="UP000181901"/>
    </source>
</evidence>
<comment type="caution">
    <text evidence="2">The sequence shown here is derived from an EMBL/GenBank/DDBJ whole genome shotgun (WGS) entry which is preliminary data.</text>
</comment>
<dbReference type="InterPro" id="IPR007055">
    <property type="entry name" value="BON_dom"/>
</dbReference>
<reference evidence="2 3" key="1">
    <citation type="submission" date="2015-09" db="EMBL/GenBank/DDBJ databases">
        <title>Genome of Desulfovibrio dechloracetivorans BerOc1, a mercury methylating strain isolated from highly hydrocarbons and metals contaminated coastal sediments.</title>
        <authorList>
            <person name="Goni Urriza M."/>
            <person name="Gassie C."/>
            <person name="Bouchez O."/>
            <person name="Klopp C."/>
            <person name="Ranchou-Peyruse A."/>
            <person name="Remy G."/>
        </authorList>
    </citation>
    <scope>NUCLEOTIDE SEQUENCE [LARGE SCALE GENOMIC DNA]</scope>
    <source>
        <strain evidence="2 3">BerOc1</strain>
    </source>
</reference>
<dbReference type="RefSeq" id="WP_071544128.1">
    <property type="nucleotide sequence ID" value="NZ_LKAQ01000001.1"/>
</dbReference>
<dbReference type="Pfam" id="PF04972">
    <property type="entry name" value="BON"/>
    <property type="match status" value="1"/>
</dbReference>
<evidence type="ECO:0000313" key="2">
    <source>
        <dbReference type="EMBL" id="OIQ52025.1"/>
    </source>
</evidence>
<sequence length="66" mass="7054">MEPPGEVVDDAAITAMAERTLSYHRPIGTLNGEAGSHAEKDLAGKLVDDVHGVKKIVNSTNWIETP</sequence>
<keyword evidence="3" id="KW-1185">Reference proteome</keyword>
<dbReference type="OrthoDB" id="8910395at2"/>
<accession>A0A1J5NK43</accession>
<gene>
    <name evidence="2" type="ORF">BerOc1_00496</name>
</gene>
<organism evidence="2 3">
    <name type="scientific">Pseudodesulfovibrio hydrargyri</name>
    <dbReference type="NCBI Taxonomy" id="2125990"/>
    <lineage>
        <taxon>Bacteria</taxon>
        <taxon>Pseudomonadati</taxon>
        <taxon>Thermodesulfobacteriota</taxon>
        <taxon>Desulfovibrionia</taxon>
        <taxon>Desulfovibrionales</taxon>
        <taxon>Desulfovibrionaceae</taxon>
    </lineage>
</organism>
<feature type="domain" description="BON" evidence="1">
    <location>
        <begin position="29"/>
        <end position="59"/>
    </location>
</feature>
<dbReference type="Proteomes" id="UP000181901">
    <property type="component" value="Unassembled WGS sequence"/>
</dbReference>